<dbReference type="eggNOG" id="COG3631">
    <property type="taxonomic scope" value="Bacteria"/>
</dbReference>
<dbReference type="Gene3D" id="3.10.450.50">
    <property type="match status" value="1"/>
</dbReference>
<evidence type="ECO:0000313" key="3">
    <source>
        <dbReference type="Proteomes" id="UP000017837"/>
    </source>
</evidence>
<dbReference type="InterPro" id="IPR037401">
    <property type="entry name" value="SnoaL-like"/>
</dbReference>
<name>V4NZQ8_9CAUL</name>
<dbReference type="RefSeq" id="WP_018084092.1">
    <property type="nucleotide sequence ID" value="NZ_AQWM01000062.1"/>
</dbReference>
<evidence type="ECO:0000313" key="2">
    <source>
        <dbReference type="EMBL" id="ESQ81396.1"/>
    </source>
</evidence>
<dbReference type="SUPFAM" id="SSF54427">
    <property type="entry name" value="NTF2-like"/>
    <property type="match status" value="1"/>
</dbReference>
<keyword evidence="3" id="KW-1185">Reference proteome</keyword>
<dbReference type="PATRIC" id="fig|1121022.4.peg.4537"/>
<reference evidence="2 3" key="1">
    <citation type="journal article" date="2014" name="Nature">
        <title>Sequential evolution of bacterial morphology by co-option of a developmental regulator.</title>
        <authorList>
            <person name="Jiang C."/>
            <person name="Brown P.J."/>
            <person name="Ducret A."/>
            <person name="Brun Y.V."/>
        </authorList>
    </citation>
    <scope>NUCLEOTIDE SEQUENCE [LARGE SCALE GENOMIC DNA]</scope>
    <source>
        <strain evidence="2 3">DSM 16100</strain>
    </source>
</reference>
<organism evidence="2 3">
    <name type="scientific">Asticcacaulis benevestitus DSM 16100 = ATCC BAA-896</name>
    <dbReference type="NCBI Taxonomy" id="1121022"/>
    <lineage>
        <taxon>Bacteria</taxon>
        <taxon>Pseudomonadati</taxon>
        <taxon>Pseudomonadota</taxon>
        <taxon>Alphaproteobacteria</taxon>
        <taxon>Caulobacterales</taxon>
        <taxon>Caulobacteraceae</taxon>
        <taxon>Asticcacaulis</taxon>
    </lineage>
</organism>
<dbReference type="Proteomes" id="UP000017837">
    <property type="component" value="Unassembled WGS sequence"/>
</dbReference>
<protein>
    <recommendedName>
        <fullName evidence="1">SnoaL-like domain-containing protein</fullName>
    </recommendedName>
</protein>
<dbReference type="AlphaFoldDB" id="V4NZQ8"/>
<dbReference type="EMBL" id="AWGB01000092">
    <property type="protein sequence ID" value="ESQ81396.1"/>
    <property type="molecule type" value="Genomic_DNA"/>
</dbReference>
<dbReference type="STRING" id="1121022.GCA_000376105_04411"/>
<feature type="domain" description="SnoaL-like" evidence="1">
    <location>
        <begin position="32"/>
        <end position="128"/>
    </location>
</feature>
<accession>V4NZQ8</accession>
<dbReference type="OrthoDB" id="7061942at2"/>
<gene>
    <name evidence="2" type="ORF">ABENE_22155</name>
</gene>
<evidence type="ECO:0000259" key="1">
    <source>
        <dbReference type="Pfam" id="PF12680"/>
    </source>
</evidence>
<proteinExistence type="predicted"/>
<dbReference type="Pfam" id="PF12680">
    <property type="entry name" value="SnoaL_2"/>
    <property type="match status" value="1"/>
</dbReference>
<dbReference type="InterPro" id="IPR032710">
    <property type="entry name" value="NTF2-like_dom_sf"/>
</dbReference>
<sequence>MTNVTDYSVYKALDPLFEMVGGVIGKQVDGSHFFEWFAEDAIWENPFPVPGTKPVFNGRNELLAAFRGYGDVFQLNSTSDLQVHRSKTEEGADVVIMEYKGQGHSLATDRPYNNTYLSVVHIKDRKIFLWRDYVDQMIAIEAAGGIGAIQALLGSA</sequence>
<comment type="caution">
    <text evidence="2">The sequence shown here is derived from an EMBL/GenBank/DDBJ whole genome shotgun (WGS) entry which is preliminary data.</text>
</comment>